<accession>A0A858R5V2</accession>
<dbReference type="Proteomes" id="UP000501891">
    <property type="component" value="Chromosome"/>
</dbReference>
<evidence type="ECO:0000313" key="2">
    <source>
        <dbReference type="EMBL" id="QJE72446.1"/>
    </source>
</evidence>
<organism evidence="2 3">
    <name type="scientific">Aerophototrophica crusticola</name>
    <dbReference type="NCBI Taxonomy" id="1709002"/>
    <lineage>
        <taxon>Bacteria</taxon>
        <taxon>Pseudomonadati</taxon>
        <taxon>Pseudomonadota</taxon>
        <taxon>Alphaproteobacteria</taxon>
        <taxon>Rhodospirillales</taxon>
        <taxon>Rhodospirillaceae</taxon>
        <taxon>Aerophototrophica</taxon>
    </lineage>
</organism>
<dbReference type="PANTHER" id="PTHR36919">
    <property type="entry name" value="BLR1215 PROTEIN"/>
    <property type="match status" value="1"/>
</dbReference>
<dbReference type="AlphaFoldDB" id="A0A858R5V2"/>
<evidence type="ECO:0000259" key="1">
    <source>
        <dbReference type="Pfam" id="PF09917"/>
    </source>
</evidence>
<dbReference type="Gene3D" id="2.40.128.520">
    <property type="match status" value="1"/>
</dbReference>
<reference evidence="2" key="1">
    <citation type="submission" date="2020-04" db="EMBL/GenBank/DDBJ databases">
        <title>A desert anoxygenic phototrophic bacterium fixes CO2 using RubisCO under aerobic conditions.</title>
        <authorList>
            <person name="Tang K."/>
        </authorList>
    </citation>
    <scope>NUCLEOTIDE SEQUENCE [LARGE SCALE GENOMIC DNA]</scope>
    <source>
        <strain evidence="2">MIMtkB3</strain>
    </source>
</reference>
<proteinExistence type="predicted"/>
<dbReference type="KEGG" id="acru:HHL28_04450"/>
<name>A0A858R5V2_9PROT</name>
<sequence>MPKGVWMLQNGKAAVSFHPCGKKGEELCGTLVWGRKDQYPDGQTKDVRNPDPKLRGRELCGAEVVWGLEWEGDGTWSGGRVYDPHSGKTYGARLEILGPERLKVRGYIGIPWIGKTQNWKPAPPDLEVCGG</sequence>
<evidence type="ECO:0000313" key="3">
    <source>
        <dbReference type="Proteomes" id="UP000501891"/>
    </source>
</evidence>
<dbReference type="PANTHER" id="PTHR36919:SF2">
    <property type="entry name" value="BLL6627 PROTEIN"/>
    <property type="match status" value="1"/>
</dbReference>
<feature type="domain" description="DUF2147" evidence="1">
    <location>
        <begin position="4"/>
        <end position="120"/>
    </location>
</feature>
<keyword evidence="3" id="KW-1185">Reference proteome</keyword>
<protein>
    <submittedName>
        <fullName evidence="2">DUF2147 domain-containing protein</fullName>
    </submittedName>
</protein>
<dbReference type="EMBL" id="CP051775">
    <property type="protein sequence ID" value="QJE72446.1"/>
    <property type="molecule type" value="Genomic_DNA"/>
</dbReference>
<dbReference type="Pfam" id="PF09917">
    <property type="entry name" value="DUF2147"/>
    <property type="match status" value="1"/>
</dbReference>
<dbReference type="InterPro" id="IPR019223">
    <property type="entry name" value="DUF2147"/>
</dbReference>
<gene>
    <name evidence="2" type="ORF">HHL28_04450</name>
</gene>